<evidence type="ECO:0000313" key="1">
    <source>
        <dbReference type="EMBL" id="KZT76659.1"/>
    </source>
</evidence>
<protein>
    <submittedName>
        <fullName evidence="1">Protein transport protein sec31-like</fullName>
    </submittedName>
</protein>
<dbReference type="EMBL" id="KV103521">
    <property type="protein sequence ID" value="KZT76659.1"/>
    <property type="molecule type" value="Genomic_DNA"/>
</dbReference>
<sequence length="106" mass="11512">MASSLIKNSHHIDFYSVFDMDNVGLEQVFETLTATGLRNFLGCPAVFFEAALTEFFTNGSVREDGMVVSTIKGASKHLLSEKGIEDSISPIARYSGEDTLCQSGVL</sequence>
<name>A0A2Z6ZUB4_9LAMI</name>
<reference evidence="1 2" key="1">
    <citation type="journal article" date="2015" name="Proc. Natl. Acad. Sci. U.S.A.">
        <title>The resurrection genome of Boea hygrometrica: A blueprint for survival of dehydration.</title>
        <authorList>
            <person name="Xiao L."/>
            <person name="Yang G."/>
            <person name="Zhang L."/>
            <person name="Yang X."/>
            <person name="Zhao S."/>
            <person name="Ji Z."/>
            <person name="Zhou Q."/>
            <person name="Hu M."/>
            <person name="Wang Y."/>
            <person name="Chen M."/>
            <person name="Xu Y."/>
            <person name="Jin H."/>
            <person name="Xiao X."/>
            <person name="Hu G."/>
            <person name="Bao F."/>
            <person name="Hu Y."/>
            <person name="Wan P."/>
            <person name="Li L."/>
            <person name="Deng X."/>
            <person name="Kuang T."/>
            <person name="Xiang C."/>
            <person name="Zhu J.K."/>
            <person name="Oliver M.J."/>
            <person name="He Y."/>
        </authorList>
    </citation>
    <scope>NUCLEOTIDE SEQUENCE [LARGE SCALE GENOMIC DNA]</scope>
    <source>
        <strain evidence="2">cv. XS01</strain>
    </source>
</reference>
<proteinExistence type="predicted"/>
<evidence type="ECO:0000313" key="2">
    <source>
        <dbReference type="Proteomes" id="UP000250235"/>
    </source>
</evidence>
<dbReference type="AlphaFoldDB" id="A0A2Z6ZUB4"/>
<dbReference type="Proteomes" id="UP000250235">
    <property type="component" value="Unassembled WGS sequence"/>
</dbReference>
<accession>A0A2Z6ZUB4</accession>
<organism evidence="1 2">
    <name type="scientific">Dorcoceras hygrometricum</name>
    <dbReference type="NCBI Taxonomy" id="472368"/>
    <lineage>
        <taxon>Eukaryota</taxon>
        <taxon>Viridiplantae</taxon>
        <taxon>Streptophyta</taxon>
        <taxon>Embryophyta</taxon>
        <taxon>Tracheophyta</taxon>
        <taxon>Spermatophyta</taxon>
        <taxon>Magnoliopsida</taxon>
        <taxon>eudicotyledons</taxon>
        <taxon>Gunneridae</taxon>
        <taxon>Pentapetalae</taxon>
        <taxon>asterids</taxon>
        <taxon>lamiids</taxon>
        <taxon>Lamiales</taxon>
        <taxon>Gesneriaceae</taxon>
        <taxon>Didymocarpoideae</taxon>
        <taxon>Trichosporeae</taxon>
        <taxon>Loxocarpinae</taxon>
        <taxon>Dorcoceras</taxon>
    </lineage>
</organism>
<keyword evidence="2" id="KW-1185">Reference proteome</keyword>
<gene>
    <name evidence="1" type="ORF">F511_46317</name>
</gene>